<dbReference type="PANTHER" id="PTHR46636">
    <property type="entry name" value="CDK2-ASSOCIATED AND CULLIN DOMAIN-CONTAINING PROTEIN 1"/>
    <property type="match status" value="1"/>
</dbReference>
<dbReference type="Gene3D" id="1.20.1310.10">
    <property type="entry name" value="Cullin Repeats"/>
    <property type="match status" value="1"/>
</dbReference>
<accession>B3S342</accession>
<evidence type="ECO:0000313" key="2">
    <source>
        <dbReference type="Proteomes" id="UP000009022"/>
    </source>
</evidence>
<dbReference type="SUPFAM" id="SSF74788">
    <property type="entry name" value="Cullin repeat-like"/>
    <property type="match status" value="1"/>
</dbReference>
<dbReference type="KEGG" id="tad:TRIADDRAFT_58586"/>
<dbReference type="InterPro" id="IPR042652">
    <property type="entry name" value="CACUL1"/>
</dbReference>
<dbReference type="OrthoDB" id="8172509at2759"/>
<dbReference type="InterPro" id="IPR016159">
    <property type="entry name" value="Cullin_repeat-like_dom_sf"/>
</dbReference>
<keyword evidence="2" id="KW-1185">Reference proteome</keyword>
<reference evidence="1 2" key="1">
    <citation type="journal article" date="2008" name="Nature">
        <title>The Trichoplax genome and the nature of placozoans.</title>
        <authorList>
            <person name="Srivastava M."/>
            <person name="Begovic E."/>
            <person name="Chapman J."/>
            <person name="Putnam N.H."/>
            <person name="Hellsten U."/>
            <person name="Kawashima T."/>
            <person name="Kuo A."/>
            <person name="Mitros T."/>
            <person name="Salamov A."/>
            <person name="Carpenter M.L."/>
            <person name="Signorovitch A.Y."/>
            <person name="Moreno M.A."/>
            <person name="Kamm K."/>
            <person name="Grimwood J."/>
            <person name="Schmutz J."/>
            <person name="Shapiro H."/>
            <person name="Grigoriev I.V."/>
            <person name="Buss L.W."/>
            <person name="Schierwater B."/>
            <person name="Dellaporta S.L."/>
            <person name="Rokhsar D.S."/>
        </authorList>
    </citation>
    <scope>NUCLEOTIDE SEQUENCE [LARGE SCALE GENOMIC DNA]</scope>
    <source>
        <strain evidence="1 2">Grell-BS-1999</strain>
    </source>
</reference>
<protein>
    <submittedName>
        <fullName evidence="1">Uncharacterized protein</fullName>
    </submittedName>
</protein>
<dbReference type="Proteomes" id="UP000009022">
    <property type="component" value="Unassembled WGS sequence"/>
</dbReference>
<dbReference type="EMBL" id="DS985248">
    <property type="protein sequence ID" value="EDV22725.1"/>
    <property type="molecule type" value="Genomic_DNA"/>
</dbReference>
<dbReference type="HOGENOM" id="CLU_1534535_0_0_1"/>
<dbReference type="GeneID" id="6755982"/>
<dbReference type="InParanoid" id="B3S342"/>
<dbReference type="STRING" id="10228.B3S342"/>
<dbReference type="PhylomeDB" id="B3S342"/>
<dbReference type="RefSeq" id="XP_002114591.1">
    <property type="nucleotide sequence ID" value="XM_002114555.1"/>
</dbReference>
<organism evidence="1 2">
    <name type="scientific">Trichoplax adhaerens</name>
    <name type="common">Trichoplax reptans</name>
    <dbReference type="NCBI Taxonomy" id="10228"/>
    <lineage>
        <taxon>Eukaryota</taxon>
        <taxon>Metazoa</taxon>
        <taxon>Placozoa</taxon>
        <taxon>Uniplacotomia</taxon>
        <taxon>Trichoplacea</taxon>
        <taxon>Trichoplacidae</taxon>
        <taxon>Trichoplax</taxon>
    </lineage>
</organism>
<name>B3S342_TRIAD</name>
<dbReference type="CTD" id="6755982"/>
<dbReference type="OMA" id="YNSTSAC"/>
<dbReference type="eggNOG" id="KOG2166">
    <property type="taxonomic scope" value="Eukaryota"/>
</dbReference>
<sequence length="175" mass="20128">MYNDLTAVITKHLLSVSDKLKEVNDPLLHVQQFSYHLNQYKQALKAIVSLFHHLNRYYVTTVLHKDLSRELTKLFNQHISDNSQLFAALNALGKRSFAIGPENLSDIIQQLYALNPDYAKRAPEVFARFIPNVFGSTDESDIPALIQWTKELQEQFPLRGVYPSANSHKRKMDSD</sequence>
<gene>
    <name evidence="1" type="ORF">TRIADDRAFT_58586</name>
</gene>
<dbReference type="AlphaFoldDB" id="B3S342"/>
<evidence type="ECO:0000313" key="1">
    <source>
        <dbReference type="EMBL" id="EDV22725.1"/>
    </source>
</evidence>
<dbReference type="PANTHER" id="PTHR46636:SF1">
    <property type="entry name" value="CDK2-ASSOCIATED AND CULLIN DOMAIN-CONTAINING PROTEIN 1"/>
    <property type="match status" value="1"/>
</dbReference>
<proteinExistence type="predicted"/>